<evidence type="ECO:0000256" key="16">
    <source>
        <dbReference type="ARBA" id="ARBA00023128"/>
    </source>
</evidence>
<feature type="transmembrane region" description="Helical" evidence="20">
    <location>
        <begin position="473"/>
        <end position="493"/>
    </location>
</feature>
<dbReference type="GO" id="GO:0001682">
    <property type="term" value="P:tRNA 5'-leader removal"/>
    <property type="evidence" value="ECO:0007669"/>
    <property type="project" value="TreeGrafter"/>
</dbReference>
<dbReference type="PANTHER" id="PTHR13547">
    <property type="match status" value="1"/>
</dbReference>
<feature type="transmembrane region" description="Helical" evidence="20">
    <location>
        <begin position="339"/>
        <end position="359"/>
    </location>
</feature>
<evidence type="ECO:0000256" key="1">
    <source>
        <dbReference type="ARBA" id="ARBA00000928"/>
    </source>
</evidence>
<feature type="transmembrane region" description="Helical" evidence="20">
    <location>
        <begin position="371"/>
        <end position="391"/>
    </location>
</feature>
<dbReference type="EMBL" id="OA567961">
    <property type="protein sequence ID" value="CAD7201002.1"/>
    <property type="molecule type" value="Genomic_DNA"/>
</dbReference>
<evidence type="ECO:0000256" key="4">
    <source>
        <dbReference type="ARBA" id="ARBA00004173"/>
    </source>
</evidence>
<dbReference type="InterPro" id="IPR033495">
    <property type="entry name" value="MRPP3_PIN_dom"/>
</dbReference>
<evidence type="ECO:0000256" key="14">
    <source>
        <dbReference type="ARBA" id="ARBA00022946"/>
    </source>
</evidence>
<feature type="transmembrane region" description="Helical" evidence="20">
    <location>
        <begin position="411"/>
        <end position="430"/>
    </location>
</feature>
<evidence type="ECO:0000313" key="22">
    <source>
        <dbReference type="EMBL" id="CAD7201002.1"/>
    </source>
</evidence>
<dbReference type="GO" id="GO:0016020">
    <property type="term" value="C:membrane"/>
    <property type="evidence" value="ECO:0007669"/>
    <property type="project" value="UniProtKB-SubCell"/>
</dbReference>
<feature type="transmembrane region" description="Helical" evidence="20">
    <location>
        <begin position="442"/>
        <end position="461"/>
    </location>
</feature>
<dbReference type="InterPro" id="IPR031595">
    <property type="entry name" value="PRORP_C"/>
</dbReference>
<keyword evidence="14" id="KW-0809">Transit peptide</keyword>
<comment type="catalytic activity">
    <reaction evidence="1">
        <text>Endonucleolytic cleavage of RNA, removing 5'-extranucleotides from tRNA precursor.</text>
        <dbReference type="EC" id="3.1.26.5"/>
    </reaction>
</comment>
<evidence type="ECO:0000256" key="8">
    <source>
        <dbReference type="ARBA" id="ARBA00022694"/>
    </source>
</evidence>
<evidence type="ECO:0000256" key="20">
    <source>
        <dbReference type="SAM" id="Phobius"/>
    </source>
</evidence>
<keyword evidence="15 20" id="KW-1133">Transmembrane helix</keyword>
<keyword evidence="13" id="KW-0460">Magnesium</keyword>
<dbReference type="Gene3D" id="3.40.50.11980">
    <property type="match status" value="1"/>
</dbReference>
<dbReference type="InterPro" id="IPR036259">
    <property type="entry name" value="MFS_trans_sf"/>
</dbReference>
<dbReference type="GO" id="GO:0004526">
    <property type="term" value="F:ribonuclease P activity"/>
    <property type="evidence" value="ECO:0007669"/>
    <property type="project" value="UniProtKB-EC"/>
</dbReference>
<feature type="domain" description="PRORP" evidence="21">
    <location>
        <begin position="1235"/>
        <end position="1474"/>
    </location>
</feature>
<evidence type="ECO:0000256" key="11">
    <source>
        <dbReference type="ARBA" id="ARBA00022801"/>
    </source>
</evidence>
<evidence type="ECO:0000256" key="15">
    <source>
        <dbReference type="ARBA" id="ARBA00022989"/>
    </source>
</evidence>
<evidence type="ECO:0000256" key="13">
    <source>
        <dbReference type="ARBA" id="ARBA00022842"/>
    </source>
</evidence>
<proteinExistence type="inferred from homology"/>
<evidence type="ECO:0000256" key="18">
    <source>
        <dbReference type="ARBA" id="ARBA00044536"/>
    </source>
</evidence>
<keyword evidence="9" id="KW-0540">Nuclease</keyword>
<name>A0A7R8VM07_TIMDO</name>
<evidence type="ECO:0000256" key="2">
    <source>
        <dbReference type="ARBA" id="ARBA00001946"/>
    </source>
</evidence>
<evidence type="ECO:0000256" key="17">
    <source>
        <dbReference type="ARBA" id="ARBA00023136"/>
    </source>
</evidence>
<organism evidence="22">
    <name type="scientific">Timema douglasi</name>
    <name type="common">Walking stick</name>
    <dbReference type="NCBI Taxonomy" id="61478"/>
    <lineage>
        <taxon>Eukaryota</taxon>
        <taxon>Metazoa</taxon>
        <taxon>Ecdysozoa</taxon>
        <taxon>Arthropoda</taxon>
        <taxon>Hexapoda</taxon>
        <taxon>Insecta</taxon>
        <taxon>Pterygota</taxon>
        <taxon>Neoptera</taxon>
        <taxon>Polyneoptera</taxon>
        <taxon>Phasmatodea</taxon>
        <taxon>Timematodea</taxon>
        <taxon>Timematoidea</taxon>
        <taxon>Timematidae</taxon>
        <taxon>Timema</taxon>
    </lineage>
</organism>
<dbReference type="GO" id="GO:0030678">
    <property type="term" value="C:mitochondrial ribonuclease P complex"/>
    <property type="evidence" value="ECO:0007669"/>
    <property type="project" value="TreeGrafter"/>
</dbReference>
<dbReference type="InterPro" id="IPR000109">
    <property type="entry name" value="POT_fam"/>
</dbReference>
<dbReference type="Gene3D" id="1.20.1250.20">
    <property type="entry name" value="MFS general substrate transporter like domains"/>
    <property type="match status" value="3"/>
</dbReference>
<comment type="similarity">
    <text evidence="5">Belongs to the PPR family. P subfamily.</text>
</comment>
<keyword evidence="12" id="KW-0862">Zinc</keyword>
<dbReference type="GO" id="GO:0097745">
    <property type="term" value="P:mitochondrial tRNA 5'-end processing"/>
    <property type="evidence" value="ECO:0007669"/>
    <property type="project" value="TreeGrafter"/>
</dbReference>
<evidence type="ECO:0000256" key="6">
    <source>
        <dbReference type="ARBA" id="ARBA00012179"/>
    </source>
</evidence>
<dbReference type="Pfam" id="PF16953">
    <property type="entry name" value="PRORP"/>
    <property type="match status" value="1"/>
</dbReference>
<evidence type="ECO:0000256" key="10">
    <source>
        <dbReference type="ARBA" id="ARBA00022723"/>
    </source>
</evidence>
<keyword evidence="7 20" id="KW-0812">Transmembrane</keyword>
<evidence type="ECO:0000256" key="9">
    <source>
        <dbReference type="ARBA" id="ARBA00022722"/>
    </source>
</evidence>
<keyword evidence="16" id="KW-0496">Mitochondrion</keyword>
<dbReference type="GO" id="GO:0022857">
    <property type="term" value="F:transmembrane transporter activity"/>
    <property type="evidence" value="ECO:0007669"/>
    <property type="project" value="InterPro"/>
</dbReference>
<accession>A0A7R8VM07</accession>
<keyword evidence="11" id="KW-0378">Hydrolase</keyword>
<evidence type="ECO:0000256" key="12">
    <source>
        <dbReference type="ARBA" id="ARBA00022833"/>
    </source>
</evidence>
<feature type="transmembrane region" description="Helical" evidence="20">
    <location>
        <begin position="867"/>
        <end position="888"/>
    </location>
</feature>
<dbReference type="Gene3D" id="1.25.40.10">
    <property type="entry name" value="Tetratricopeptide repeat domain"/>
    <property type="match status" value="1"/>
</dbReference>
<gene>
    <name evidence="22" type="ORF">TDIB3V08_LOCUS7207</name>
</gene>
<dbReference type="GO" id="GO:0046872">
    <property type="term" value="F:metal ion binding"/>
    <property type="evidence" value="ECO:0007669"/>
    <property type="project" value="UniProtKB-KW"/>
</dbReference>
<sequence length="1479" mass="164865">MQLARSQTPPYWFIVEHTAGIYSSPVASLVLTDSSQLTSDSQHLGIYSSPVASLVLTDSSQLTSDSQHLGIYSSPVASLVLTDSSQLTSDSQHLGIYSSPVASLVLTDSSQLTSDSQHLGIYSSPVASLVLTDSSQLTSDSQHLGIYSSPVASLVLTDSSQLTSDSQHLGIYSSPVASLVLTDSSQLTSDSQHLGIYSSPVASLVLTDSSQLTSDSQHLGIYSSPVASLVLTDSSQLTSDSQHLGIYSSPVASLVLTDSSQLTSDSQHLGIYSSPVASLVLTDSSQLTSDSQHLGIYSSPVAPLVLTDSSQLTSDSQHLAILSLYLRNVLLFHENSATFIYHMFITVCYVAPLAGAVLADGVLGRFSPMTMFGLTLIGIGTGGIKPCVAAFGGDQFHLPRQEDLLKQFFSVFYFAICFGGLLGMFVIPALRRTVTCFNEDSCYALGFGFSAGLMFLALYYASGHYRSKLISDMKTVFAILSLYLPLPFFWALFDQQGSRWTFQASRMDNNLLGMWLMPDQIQVVNPAMVLILIPLFDKGLYPLLRRHRQLMSSPLHKMMLGGITAGLSFVAAGLLEIKLEETYPVLPRYGEAQLNIINTLPCDVDVVNPFNKLQSVSSAENYVFRAVSAKNYTSNEIFVFVPKNCDNLKLRVSGARLNVLTSELQVISVIISSINDKLELSTAEPDELEKSLSGKPKLRVLLLQSYPSNKNITVNLHGGVSSSHTFHVPNKKLSSSIYWELDPGRYNYSLSFSKSILNTYQGEMNTELGAVYSLVIQEIDYSVEFSKLYEMTPPNTIHMVWLLPQYVLISVSEVMFVIAGLQFSFTQAPKSMRTVTLAAWYLSVAVGNLLVVVVTQAGLCSSQTYEFFLFATLTFIGMIIFCFLVVGYKFVRIEPDGSSALFLGAGLLEYRHCSAHDILCPKATQAINNLKPQLFVGSRKTVNMIARLYSSRPIASNQHDTRKEDKEWITEERLNQEEETLSNEFVGNRRENEQAHIIHNIVTGGGCMDWKAITEEVLSKGNMINSSSIHAVIMNACCSHKKFDVGMSYLNHLTSLGEELNIATKACFLKLCYLCCDDVVDENLILSLYDSIRSKCSILDATTAENAIFGLSRTRRWGEGVELLEMIKVTCTPNHLSYNVMVKAAFDHMEAALGWDIMSDMLRHDRRPMPMAYHAWLDYLEKCDAGSKMDLLEQMLKFLGQNDLRPTEDVAERIKNLFESLNRDVRWKGSFTTVTNRGECKSCRKHLLPVNLTEKEFEDLRDAFMKEVVIGSNVFVKTSPEELQDFKTFLQRSRPFDVVIDGLNVAYSAGISKGNPRIFSDMLQSVVRHFVSRSQRVLLLGRKHMLAWPRRYMDYVHSNAQVFFAQNISQDDPFLLYATMHGGPNTYFLSRDLMRGHAFLLRDVNLKSCFRRWQQQHQYQLIYIENNGRVKLKHPLNFNPMAHQDRDGNWHIPYDVESHPGVFQSLEPPLLWLCLRKIS</sequence>
<evidence type="ECO:0000256" key="19">
    <source>
        <dbReference type="ARBA" id="ARBA00044559"/>
    </source>
</evidence>
<keyword evidence="10" id="KW-0479">Metal-binding</keyword>
<evidence type="ECO:0000256" key="3">
    <source>
        <dbReference type="ARBA" id="ARBA00004141"/>
    </source>
</evidence>
<evidence type="ECO:0000256" key="7">
    <source>
        <dbReference type="ARBA" id="ARBA00022692"/>
    </source>
</evidence>
<evidence type="ECO:0000259" key="21">
    <source>
        <dbReference type="Pfam" id="PF16953"/>
    </source>
</evidence>
<evidence type="ECO:0000256" key="5">
    <source>
        <dbReference type="ARBA" id="ARBA00007626"/>
    </source>
</evidence>
<dbReference type="InterPro" id="IPR011990">
    <property type="entry name" value="TPR-like_helical_dom_sf"/>
</dbReference>
<keyword evidence="8" id="KW-0819">tRNA processing</keyword>
<comment type="cofactor">
    <cofactor evidence="2">
        <name>Mg(2+)</name>
        <dbReference type="ChEBI" id="CHEBI:18420"/>
    </cofactor>
</comment>
<comment type="subcellular location">
    <subcellularLocation>
        <location evidence="3">Membrane</location>
        <topology evidence="3">Multi-pass membrane protein</topology>
    </subcellularLocation>
    <subcellularLocation>
        <location evidence="4">Mitochondrion</location>
    </subcellularLocation>
</comment>
<dbReference type="Pfam" id="PF00854">
    <property type="entry name" value="PTR2"/>
    <property type="match status" value="3"/>
</dbReference>
<dbReference type="PANTHER" id="PTHR13547:SF1">
    <property type="entry name" value="MITOCHONDRIAL RIBONUCLEASE P CATALYTIC SUBUNIT"/>
    <property type="match status" value="1"/>
</dbReference>
<feature type="transmembrane region" description="Helical" evidence="20">
    <location>
        <begin position="837"/>
        <end position="855"/>
    </location>
</feature>
<reference evidence="22" key="1">
    <citation type="submission" date="2020-11" db="EMBL/GenBank/DDBJ databases">
        <authorList>
            <person name="Tran Van P."/>
        </authorList>
    </citation>
    <scope>NUCLEOTIDE SEQUENCE</scope>
</reference>
<protein>
    <recommendedName>
        <fullName evidence="18">Mitochondrial ribonuclease P catalytic subunit</fullName>
        <ecNumber evidence="6">3.1.26.5</ecNumber>
    </recommendedName>
    <alternativeName>
        <fullName evidence="19">Mitochondrial ribonuclease P protein 3</fullName>
    </alternativeName>
</protein>
<dbReference type="EC" id="3.1.26.5" evidence="6"/>
<keyword evidence="17 20" id="KW-0472">Membrane</keyword>
<dbReference type="CDD" id="cd18718">
    <property type="entry name" value="PIN_PRORP"/>
    <property type="match status" value="1"/>
</dbReference>
<feature type="transmembrane region" description="Helical" evidence="20">
    <location>
        <begin position="806"/>
        <end position="825"/>
    </location>
</feature>